<dbReference type="EMBL" id="QLMI01000008">
    <property type="protein sequence ID" value="RAK20119.1"/>
    <property type="molecule type" value="Genomic_DNA"/>
</dbReference>
<dbReference type="InterPro" id="IPR045474">
    <property type="entry name" value="GEVED"/>
</dbReference>
<dbReference type="InterPro" id="IPR014756">
    <property type="entry name" value="Ig_E-set"/>
</dbReference>
<evidence type="ECO:0000313" key="2">
    <source>
        <dbReference type="EMBL" id="RAK20119.1"/>
    </source>
</evidence>
<dbReference type="InterPro" id="IPR036116">
    <property type="entry name" value="FN3_sf"/>
</dbReference>
<dbReference type="Pfam" id="PF01833">
    <property type="entry name" value="TIG"/>
    <property type="match status" value="1"/>
</dbReference>
<dbReference type="RefSeq" id="WP_111567632.1">
    <property type="nucleotide sequence ID" value="NZ_QLMI01000008.1"/>
</dbReference>
<dbReference type="Pfam" id="PF19081">
    <property type="entry name" value="Ig_7"/>
    <property type="match status" value="1"/>
</dbReference>
<dbReference type="Proteomes" id="UP000249620">
    <property type="component" value="Unassembled WGS sequence"/>
</dbReference>
<dbReference type="SUPFAM" id="SSF81296">
    <property type="entry name" value="E set domains"/>
    <property type="match status" value="1"/>
</dbReference>
<protein>
    <submittedName>
        <fullName evidence="2">IPT/TIG domain-containing protein</fullName>
    </submittedName>
</protein>
<comment type="caution">
    <text evidence="2">The sequence shown here is derived from an EMBL/GenBank/DDBJ whole genome shotgun (WGS) entry which is preliminary data.</text>
</comment>
<gene>
    <name evidence="2" type="ORF">B0I03_1088</name>
</gene>
<keyword evidence="3" id="KW-1185">Reference proteome</keyword>
<dbReference type="InterPro" id="IPR002909">
    <property type="entry name" value="IPT_dom"/>
</dbReference>
<evidence type="ECO:0000313" key="3">
    <source>
        <dbReference type="Proteomes" id="UP000249620"/>
    </source>
</evidence>
<dbReference type="PROSITE" id="PS50853">
    <property type="entry name" value="FN3"/>
    <property type="match status" value="1"/>
</dbReference>
<sequence length="1947" mass="205740">MQKNYLTKMVKSMINPLISTSKNWKKSTTTWLVALFVLCGVSDVFGQVANYTFSESAGTYTSAAGTTVHASGWDDAVSANTIPLGFTFVFNGTNYTTCSIATNGFLTFGGTVAATTEFTPISSGTGYAGAISAIGYDLISNASTITYTTTGTAPNRTFIAQWNNANRYSSGVIAGNFNFQIRLNETTNVINIVYGACAPATNTNYNVQVGLRGASNADFNNRSFASNAIWDNATTAGGANNATCRTRSSAYPTTGRTFTWTPPTPPTITSFTPSSACASSSQTVVITGTNFTGATAVTIGGTAAASYVVNSATQITATIGTGTTGTVQVTTPGGSATSAATFTVNPLPANPGNPTSNSPQCNPPGVTLTRTGTPPAGVTWYWQTVAGGTSTANSAATFVATTSGTYYLRAQNDTTGCWSTGSGSLAITVTPSLSAIAGTPAPTNAATGICYAGGSPLTSLTWNAVAGATSYDVYFGAGSLPGTAIANVATNSYTLGTLSASTTYYWQVVPRNACGATTGTPATWTFTTTAAPCACVPTSTNDTYPISNVTFAGINNNSSATVAAGPDYQDFTTISGNVTAGSTYNISVTSTGATGNTFYQYVFFDWNNNGNFSDDGGPYNIGNYTTATGTFNLNITIPLTATIGTIKFRVVNSFNTILNPCATTGYFQMEDYSLNIIAPPACTTPTAVPTSLVLSAGTPSGTAINGSFTAAAPAPNSYLVVVSTSNIAPSISNGTTYTIGGNAGVGYTVVDTDTNTTFTAGGLNPSTTYYFYVYSMNNVCSGGPLYNTTPLTGNLTTGATAPTYCNATTLTGQATRYIDDISFLGMLNGNIYNLNTGSTTTPAPGGYQDWTGLATRPRQAQGGGVNISFESNSRGTWKAWVDWNKDGDFTDAGELVYTSAGVAMITNTFGFIIPNGATPGDYRVRIRTYNAFGNYNATGGACDDPSYEYYGDGAGHFDSCTQFSTYSQFINNGCGGATVNFTEYGEAEDYLFTVVEMCLANIVTVTDGEICGPGAVNVSVTGTPGTTQYRWYSAETGGALLATTATGSWTTPAIAATTSYWVTAFNGSCESLVRTEVIAKISPLPTITFTPSVPEVCGENNVVSITAGGDTELVYLIDENFEGSGLGVFSNDHITSTAYNTQTAWQKKTSTYIPNGSSWYPAISSNFGANHFAIVTSDIGTNGITIHNALVSPSVNTSTFLDLTLTFRMYFSRYYPDAGATHNPTLEYMQVEVSDNGGAWTSISGGNIVTDQGYGTDFKEFSYDMSAYINRPNIRVRIRYYAQDWYDGAAVDDIQLFGKRPLNTSFNWTSVLPVDAYLDAACTTNYTVGTPAVTVYIKPTMAQLEQTTYSFTATAVLNNGCSASSLVTIDNKSKVWKGGTNGDWNNPNNWSPVGVPDANTCVIIPPAANNSNVLGTNYNGFGKTLQVINGGSLTLHPSNTLTITDFVEVRGATSIFNVENSASLIQINNVANTGNISMKRNVNIRKLDYVYWSSPVANFQVSAVSPGTSAGYRFKWIPTIGSNTNGWGNWTAANEAMVAGKGYIVRGPNSYTTVLQNFTANFVGVPNNGTVNMPISRGTYDGVDYPTGVSSTPATKDDDNWNLIGNPYPSAVNANLFLATNTNIAGFIKYWTHGTLPSNVTSDPFYNNYVQNYSVGDYVTYNATGANPAIGNGNIAAGQGFFVLMNHTSGATTENVVFNNSMRRNDYRNDLFFRNANVTDAGIDEKNRIWLNLISPASTSSTALIGYVSGATNELDRMYDAPALGVKTNFELYSVSNSDKLNIQGRALPFNNEDQIPLGVNIAQNGVHTIGISTVDGLFESPEQTIFLEDRTLGITHDLRTAPYSFTATTGRNENRFVLKFTNTTLGNEDFVANNVTVYTNESININAVNQTIKSVTVYDLLGRVLGTFNNVNSNTFTSKNIAKTQTTLLVEVTLENGASKTIKVIF</sequence>
<reference evidence="2 3" key="1">
    <citation type="submission" date="2018-06" db="EMBL/GenBank/DDBJ databases">
        <title>Genomic Encyclopedia of Type Strains, Phase III (KMG-III): the genomes of soil and plant-associated and newly described type strains.</title>
        <authorList>
            <person name="Whitman W."/>
        </authorList>
    </citation>
    <scope>NUCLEOTIDE SEQUENCE [LARGE SCALE GENOMIC DNA]</scope>
    <source>
        <strain evidence="2 3">CGMCC 1.12398</strain>
    </source>
</reference>
<organism evidence="2 3">
    <name type="scientific">Flavobacterium aquaticum</name>
    <dbReference type="NCBI Taxonomy" id="1236486"/>
    <lineage>
        <taxon>Bacteria</taxon>
        <taxon>Pseudomonadati</taxon>
        <taxon>Bacteroidota</taxon>
        <taxon>Flavobacteriia</taxon>
        <taxon>Flavobacteriales</taxon>
        <taxon>Flavobacteriaceae</taxon>
        <taxon>Flavobacterium</taxon>
    </lineage>
</organism>
<proteinExistence type="predicted"/>
<dbReference type="InterPro" id="IPR003961">
    <property type="entry name" value="FN3_dom"/>
</dbReference>
<evidence type="ECO:0000259" key="1">
    <source>
        <dbReference type="PROSITE" id="PS50853"/>
    </source>
</evidence>
<dbReference type="InterPro" id="IPR044023">
    <property type="entry name" value="Ig_7"/>
</dbReference>
<name>A0A327YPT2_9FLAO</name>
<dbReference type="InterPro" id="IPR013783">
    <property type="entry name" value="Ig-like_fold"/>
</dbReference>
<dbReference type="Pfam" id="PF20009">
    <property type="entry name" value="GEVED"/>
    <property type="match status" value="2"/>
</dbReference>
<dbReference type="SUPFAM" id="SSF49265">
    <property type="entry name" value="Fibronectin type III"/>
    <property type="match status" value="2"/>
</dbReference>
<accession>A0A327YPT2</accession>
<feature type="domain" description="Fibronectin type-III" evidence="1">
    <location>
        <begin position="441"/>
        <end position="532"/>
    </location>
</feature>
<dbReference type="OrthoDB" id="1652165at2"/>
<dbReference type="Gene3D" id="2.60.40.10">
    <property type="entry name" value="Immunoglobulins"/>
    <property type="match status" value="2"/>
</dbReference>